<evidence type="ECO:0000313" key="2">
    <source>
        <dbReference type="EMBL" id="PMD28913.1"/>
    </source>
</evidence>
<sequence length="319" mass="36313">MSNRRRPTATPHSRHRGFSPHLYESNDDLSGNWEYAALSHCWGTAPMFTKTMATLMDRKSAIPWDLLPKTFQEAIIITHELGLQYIWIDSLCIIQDDDSDWEKESMRMQTIYGRSKVTIAAVESKDGNGGCFVQDNSTFQFTHGTPGLARPFAIRVCPSHNGYDHYPTLGAKQMPLFSRAWSFQEELLSPRVLYYGPEEVVFQCRTSLDYRAFNNSSVSESSFAWPRIVEEYENRGINGRFLTHETDKFPALSGLAKEFKNMGLGDYVAGMWTTELPLRLGWRCRSVGVGPRTDVYLAPTWSWASLKAETETLESTVFS</sequence>
<keyword evidence="3" id="KW-1185">Reference proteome</keyword>
<dbReference type="AlphaFoldDB" id="A0A2J6QRN3"/>
<dbReference type="EMBL" id="KZ613981">
    <property type="protein sequence ID" value="PMD28913.1"/>
    <property type="molecule type" value="Genomic_DNA"/>
</dbReference>
<dbReference type="Pfam" id="PF06985">
    <property type="entry name" value="HET"/>
    <property type="match status" value="1"/>
</dbReference>
<feature type="domain" description="Heterokaryon incompatibility" evidence="1">
    <location>
        <begin position="35"/>
        <end position="185"/>
    </location>
</feature>
<dbReference type="PANTHER" id="PTHR33112:SF8">
    <property type="entry name" value="HETEROKARYON INCOMPATIBILITY DOMAIN-CONTAINING PROTEIN"/>
    <property type="match status" value="1"/>
</dbReference>
<evidence type="ECO:0000313" key="3">
    <source>
        <dbReference type="Proteomes" id="UP000235786"/>
    </source>
</evidence>
<dbReference type="PANTHER" id="PTHR33112">
    <property type="entry name" value="DOMAIN PROTEIN, PUTATIVE-RELATED"/>
    <property type="match status" value="1"/>
</dbReference>
<dbReference type="STRING" id="1149755.A0A2J6QRN3"/>
<dbReference type="Proteomes" id="UP000235786">
    <property type="component" value="Unassembled WGS sequence"/>
</dbReference>
<dbReference type="OrthoDB" id="3531267at2759"/>
<dbReference type="InterPro" id="IPR010730">
    <property type="entry name" value="HET"/>
</dbReference>
<gene>
    <name evidence="2" type="ORF">L207DRAFT_559718</name>
</gene>
<organism evidence="2 3">
    <name type="scientific">Hyaloscypha variabilis (strain UAMH 11265 / GT02V1 / F)</name>
    <name type="common">Meliniomyces variabilis</name>
    <dbReference type="NCBI Taxonomy" id="1149755"/>
    <lineage>
        <taxon>Eukaryota</taxon>
        <taxon>Fungi</taxon>
        <taxon>Dikarya</taxon>
        <taxon>Ascomycota</taxon>
        <taxon>Pezizomycotina</taxon>
        <taxon>Leotiomycetes</taxon>
        <taxon>Helotiales</taxon>
        <taxon>Hyaloscyphaceae</taxon>
        <taxon>Hyaloscypha</taxon>
        <taxon>Hyaloscypha variabilis</taxon>
    </lineage>
</organism>
<accession>A0A2J6QRN3</accession>
<reference evidence="2 3" key="1">
    <citation type="submission" date="2016-04" db="EMBL/GenBank/DDBJ databases">
        <title>A degradative enzymes factory behind the ericoid mycorrhizal symbiosis.</title>
        <authorList>
            <consortium name="DOE Joint Genome Institute"/>
            <person name="Martino E."/>
            <person name="Morin E."/>
            <person name="Grelet G."/>
            <person name="Kuo A."/>
            <person name="Kohler A."/>
            <person name="Daghino S."/>
            <person name="Barry K."/>
            <person name="Choi C."/>
            <person name="Cichocki N."/>
            <person name="Clum A."/>
            <person name="Copeland A."/>
            <person name="Hainaut M."/>
            <person name="Haridas S."/>
            <person name="Labutti K."/>
            <person name="Lindquist E."/>
            <person name="Lipzen A."/>
            <person name="Khouja H.-R."/>
            <person name="Murat C."/>
            <person name="Ohm R."/>
            <person name="Olson A."/>
            <person name="Spatafora J."/>
            <person name="Veneault-Fourrey C."/>
            <person name="Henrissat B."/>
            <person name="Grigoriev I."/>
            <person name="Martin F."/>
            <person name="Perotto S."/>
        </authorList>
    </citation>
    <scope>NUCLEOTIDE SEQUENCE [LARGE SCALE GENOMIC DNA]</scope>
    <source>
        <strain evidence="2 3">F</strain>
    </source>
</reference>
<protein>
    <submittedName>
        <fullName evidence="2">HET-domain-containing protein</fullName>
    </submittedName>
</protein>
<name>A0A2J6QRN3_HYAVF</name>
<proteinExistence type="predicted"/>
<evidence type="ECO:0000259" key="1">
    <source>
        <dbReference type="Pfam" id="PF06985"/>
    </source>
</evidence>